<dbReference type="AlphaFoldDB" id="A0A2P6N1K1"/>
<dbReference type="STRING" id="1890364.A0A2P6N1K1"/>
<dbReference type="SUPFAM" id="SSF48230">
    <property type="entry name" value="Chondroitin AC/alginate lyase"/>
    <property type="match status" value="1"/>
</dbReference>
<dbReference type="EMBL" id="MDYQ01000254">
    <property type="protein sequence ID" value="PRP77819.1"/>
    <property type="molecule type" value="Genomic_DNA"/>
</dbReference>
<dbReference type="InterPro" id="IPR008929">
    <property type="entry name" value="Chondroitin_lyas"/>
</dbReference>
<accession>A0A2P6N1K1</accession>
<proteinExistence type="predicted"/>
<keyword evidence="2" id="KW-1185">Reference proteome</keyword>
<gene>
    <name evidence="1" type="ORF">PROFUN_07761</name>
</gene>
<evidence type="ECO:0000313" key="1">
    <source>
        <dbReference type="EMBL" id="PRP77819.1"/>
    </source>
</evidence>
<comment type="caution">
    <text evidence="1">The sequence shown here is derived from an EMBL/GenBank/DDBJ whole genome shotgun (WGS) entry which is preliminary data.</text>
</comment>
<sequence length="201" mass="22444">MVRQLQEWRDQGHSQLDLALLQSIAQMAFNQVSRPIILPPSSIIQSYTISDLASSGRDLFSANDNLILKGAEYFSKYNLGYDVPYTPYLSVDYNQSIISQDSRGPNPRPIWTLLYQHYAVYKGLPCRWTTQFAQLGQPEGGGLDLGGGGGNYDQLGYGTLMYTLSQEDVEEYRREHPLGDVTESTITSYHAGTTAQGMESQ</sequence>
<evidence type="ECO:0000313" key="2">
    <source>
        <dbReference type="Proteomes" id="UP000241769"/>
    </source>
</evidence>
<dbReference type="OrthoDB" id="5280547at2759"/>
<dbReference type="InParanoid" id="A0A2P6N1K1"/>
<organism evidence="1 2">
    <name type="scientific">Planoprotostelium fungivorum</name>
    <dbReference type="NCBI Taxonomy" id="1890364"/>
    <lineage>
        <taxon>Eukaryota</taxon>
        <taxon>Amoebozoa</taxon>
        <taxon>Evosea</taxon>
        <taxon>Variosea</taxon>
        <taxon>Cavosteliida</taxon>
        <taxon>Cavosteliaceae</taxon>
        <taxon>Planoprotostelium</taxon>
    </lineage>
</organism>
<name>A0A2P6N1K1_9EUKA</name>
<protein>
    <submittedName>
        <fullName evidence="1">Exopolysaccharide inner membrane protein</fullName>
    </submittedName>
</protein>
<dbReference type="Proteomes" id="UP000241769">
    <property type="component" value="Unassembled WGS sequence"/>
</dbReference>
<reference evidence="1 2" key="1">
    <citation type="journal article" date="2018" name="Genome Biol. Evol.">
        <title>Multiple Roots of Fruiting Body Formation in Amoebozoa.</title>
        <authorList>
            <person name="Hillmann F."/>
            <person name="Forbes G."/>
            <person name="Novohradska S."/>
            <person name="Ferling I."/>
            <person name="Riege K."/>
            <person name="Groth M."/>
            <person name="Westermann M."/>
            <person name="Marz M."/>
            <person name="Spaller T."/>
            <person name="Winckler T."/>
            <person name="Schaap P."/>
            <person name="Glockner G."/>
        </authorList>
    </citation>
    <scope>NUCLEOTIDE SEQUENCE [LARGE SCALE GENOMIC DNA]</scope>
    <source>
        <strain evidence="1 2">Jena</strain>
    </source>
</reference>